<sequence length="176" mass="19015">MRKLLTALLVLVGVFGIALAGLLRFYAPSRAEKTPLNLDIIQVATGPAKLLNSTTGEVEDTTLNATRRVRTDSAASNSDVTVVQETLCLVKAVDNPPECVDAQDPRKRLVAFTTDRVAADRKTAESVNDPKYGANINGDTSVKHTGLTYKWPFNAKKTTYKFFDPASSQSPDAKGT</sequence>
<dbReference type="Pfam" id="PF11271">
    <property type="entry name" value="PorA"/>
    <property type="match status" value="1"/>
</dbReference>
<evidence type="ECO:0000313" key="2">
    <source>
        <dbReference type="Proteomes" id="UP001183176"/>
    </source>
</evidence>
<accession>A0ABU2J9C3</accession>
<dbReference type="EMBL" id="JAVREH010000007">
    <property type="protein sequence ID" value="MDT0261249.1"/>
    <property type="molecule type" value="Genomic_DNA"/>
</dbReference>
<protein>
    <submittedName>
        <fullName evidence="1">Porin PorA family protein</fullName>
    </submittedName>
</protein>
<organism evidence="1 2">
    <name type="scientific">Jatrophihabitans lederbergiae</name>
    <dbReference type="NCBI Taxonomy" id="3075547"/>
    <lineage>
        <taxon>Bacteria</taxon>
        <taxon>Bacillati</taxon>
        <taxon>Actinomycetota</taxon>
        <taxon>Actinomycetes</taxon>
        <taxon>Jatrophihabitantales</taxon>
        <taxon>Jatrophihabitantaceae</taxon>
        <taxon>Jatrophihabitans</taxon>
    </lineage>
</organism>
<keyword evidence="2" id="KW-1185">Reference proteome</keyword>
<dbReference type="InterPro" id="IPR021424">
    <property type="entry name" value="PorA"/>
</dbReference>
<dbReference type="Proteomes" id="UP001183176">
    <property type="component" value="Unassembled WGS sequence"/>
</dbReference>
<gene>
    <name evidence="1" type="ORF">RM423_07555</name>
</gene>
<proteinExistence type="predicted"/>
<reference evidence="2" key="1">
    <citation type="submission" date="2023-07" db="EMBL/GenBank/DDBJ databases">
        <title>30 novel species of actinomycetes from the DSMZ collection.</title>
        <authorList>
            <person name="Nouioui I."/>
        </authorList>
    </citation>
    <scope>NUCLEOTIDE SEQUENCE [LARGE SCALE GENOMIC DNA]</scope>
    <source>
        <strain evidence="2">DSM 44399</strain>
    </source>
</reference>
<dbReference type="RefSeq" id="WP_311422406.1">
    <property type="nucleotide sequence ID" value="NZ_JAVREH010000007.1"/>
</dbReference>
<evidence type="ECO:0000313" key="1">
    <source>
        <dbReference type="EMBL" id="MDT0261249.1"/>
    </source>
</evidence>
<comment type="caution">
    <text evidence="1">The sequence shown here is derived from an EMBL/GenBank/DDBJ whole genome shotgun (WGS) entry which is preliminary data.</text>
</comment>
<name>A0ABU2J9C3_9ACTN</name>